<dbReference type="AlphaFoldDB" id="A0A7W3WX51"/>
<sequence>MAARDIRAAARLVGRRNALRYLALGAASALVAACTGESGKPTPTGAAETTDPPTATPDSPGPSRSESPGEAPPTGSPPTTKAGVMSWAFDAFVKGRWTVESTTPGKSTLKGTVTVMADGGGNGGFTLVWAREGAPITWSGGYLLRGGHLRIDMHQAPTGMEQLTGGEALTVPKEVEEGASLVLPWQPPGHRDTGDGQRLNVTYRNNVLRIVHTERNGSESVHVCTRAT</sequence>
<accession>A0A7W3WX51</accession>
<dbReference type="RefSeq" id="WP_181356374.1">
    <property type="nucleotide sequence ID" value="NZ_JABJXA010000081.1"/>
</dbReference>
<evidence type="ECO:0008006" key="4">
    <source>
        <dbReference type="Google" id="ProtNLM"/>
    </source>
</evidence>
<evidence type="ECO:0000256" key="1">
    <source>
        <dbReference type="SAM" id="MobiDB-lite"/>
    </source>
</evidence>
<dbReference type="EMBL" id="JABJXA010000081">
    <property type="protein sequence ID" value="MBB1260129.1"/>
    <property type="molecule type" value="Genomic_DNA"/>
</dbReference>
<reference evidence="3" key="1">
    <citation type="submission" date="2020-05" db="EMBL/GenBank/DDBJ databases">
        <title>Classification of alakaliphilic streptomycetes isolated from an alkaline soil next to Lonar Crater, India and a proposal for the recognition of Streptomyces alkaliterrae sp. nov.</title>
        <authorList>
            <person name="Golinska P."/>
        </authorList>
    </citation>
    <scope>NUCLEOTIDE SEQUENCE [LARGE SCALE GENOMIC DNA]</scope>
    <source>
        <strain evidence="3">OF8</strain>
    </source>
</reference>
<gene>
    <name evidence="2" type="ORF">H3147_14990</name>
</gene>
<name>A0A7W3WX51_9ACTN</name>
<evidence type="ECO:0000313" key="3">
    <source>
        <dbReference type="Proteomes" id="UP000517765"/>
    </source>
</evidence>
<organism evidence="2 3">
    <name type="scientific">Streptomyces alkaliterrae</name>
    <dbReference type="NCBI Taxonomy" id="2213162"/>
    <lineage>
        <taxon>Bacteria</taxon>
        <taxon>Bacillati</taxon>
        <taxon>Actinomycetota</taxon>
        <taxon>Actinomycetes</taxon>
        <taxon>Kitasatosporales</taxon>
        <taxon>Streptomycetaceae</taxon>
        <taxon>Streptomyces</taxon>
    </lineage>
</organism>
<dbReference type="PROSITE" id="PS51257">
    <property type="entry name" value="PROKAR_LIPOPROTEIN"/>
    <property type="match status" value="1"/>
</dbReference>
<feature type="compositionally biased region" description="Low complexity" evidence="1">
    <location>
        <begin position="41"/>
        <end position="69"/>
    </location>
</feature>
<feature type="region of interest" description="Disordered" evidence="1">
    <location>
        <begin position="36"/>
        <end position="82"/>
    </location>
</feature>
<dbReference type="Proteomes" id="UP000517765">
    <property type="component" value="Unassembled WGS sequence"/>
</dbReference>
<comment type="caution">
    <text evidence="2">The sequence shown here is derived from an EMBL/GenBank/DDBJ whole genome shotgun (WGS) entry which is preliminary data.</text>
</comment>
<proteinExistence type="predicted"/>
<protein>
    <recommendedName>
        <fullName evidence="4">Lipoprotein</fullName>
    </recommendedName>
</protein>
<evidence type="ECO:0000313" key="2">
    <source>
        <dbReference type="EMBL" id="MBB1260129.1"/>
    </source>
</evidence>